<feature type="signal peptide" evidence="1">
    <location>
        <begin position="1"/>
        <end position="16"/>
    </location>
</feature>
<organism evidence="2 3">
    <name type="scientific">Trichostrongylus colubriformis</name>
    <name type="common">Black scour worm</name>
    <dbReference type="NCBI Taxonomy" id="6319"/>
    <lineage>
        <taxon>Eukaryota</taxon>
        <taxon>Metazoa</taxon>
        <taxon>Ecdysozoa</taxon>
        <taxon>Nematoda</taxon>
        <taxon>Chromadorea</taxon>
        <taxon>Rhabditida</taxon>
        <taxon>Rhabditina</taxon>
        <taxon>Rhabditomorpha</taxon>
        <taxon>Strongyloidea</taxon>
        <taxon>Trichostrongylidae</taxon>
        <taxon>Trichostrongylus</taxon>
    </lineage>
</organism>
<protein>
    <recommendedName>
        <fullName evidence="4">PH domain-containing protein</fullName>
    </recommendedName>
</protein>
<evidence type="ECO:0000256" key="1">
    <source>
        <dbReference type="SAM" id="SignalP"/>
    </source>
</evidence>
<dbReference type="Proteomes" id="UP001331761">
    <property type="component" value="Unassembled WGS sequence"/>
</dbReference>
<dbReference type="EMBL" id="WIXE01003958">
    <property type="protein sequence ID" value="KAK5983453.1"/>
    <property type="molecule type" value="Genomic_DNA"/>
</dbReference>
<reference evidence="2 3" key="1">
    <citation type="submission" date="2019-10" db="EMBL/GenBank/DDBJ databases">
        <title>Assembly and Annotation for the nematode Trichostrongylus colubriformis.</title>
        <authorList>
            <person name="Martin J."/>
        </authorList>
    </citation>
    <scope>NUCLEOTIDE SEQUENCE [LARGE SCALE GENOMIC DNA]</scope>
    <source>
        <strain evidence="2">G859</strain>
        <tissue evidence="2">Whole worm</tissue>
    </source>
</reference>
<evidence type="ECO:0008006" key="4">
    <source>
        <dbReference type="Google" id="ProtNLM"/>
    </source>
</evidence>
<comment type="caution">
    <text evidence="2">The sequence shown here is derived from an EMBL/GenBank/DDBJ whole genome shotgun (WGS) entry which is preliminary data.</text>
</comment>
<feature type="chain" id="PRO_5043007426" description="PH domain-containing protein" evidence="1">
    <location>
        <begin position="17"/>
        <end position="74"/>
    </location>
</feature>
<evidence type="ECO:0000313" key="2">
    <source>
        <dbReference type="EMBL" id="KAK5983453.1"/>
    </source>
</evidence>
<keyword evidence="3" id="KW-1185">Reference proteome</keyword>
<keyword evidence="1" id="KW-0732">Signal</keyword>
<name>A0AAN8GDI1_TRICO</name>
<evidence type="ECO:0000313" key="3">
    <source>
        <dbReference type="Proteomes" id="UP001331761"/>
    </source>
</evidence>
<feature type="non-terminal residue" evidence="2">
    <location>
        <position position="74"/>
    </location>
</feature>
<proteinExistence type="predicted"/>
<gene>
    <name evidence="2" type="ORF">GCK32_015582</name>
</gene>
<dbReference type="AlphaFoldDB" id="A0AAN8GDI1"/>
<sequence>MICWVLLSVLLRFTYSAVDYSRYSLIRFATDEELAKWLAHIEDIGYYIDKETGDRRVFVDVWGMPSRKNPVADV</sequence>
<accession>A0AAN8GDI1</accession>